<evidence type="ECO:0000313" key="1">
    <source>
        <dbReference type="EMBL" id="MEQ2169262.1"/>
    </source>
</evidence>
<dbReference type="Proteomes" id="UP001476798">
    <property type="component" value="Unassembled WGS sequence"/>
</dbReference>
<name>A0ABV0ND07_9TELE</name>
<evidence type="ECO:0000313" key="2">
    <source>
        <dbReference type="Proteomes" id="UP001476798"/>
    </source>
</evidence>
<protein>
    <submittedName>
        <fullName evidence="1">Uncharacterized protein</fullName>
    </submittedName>
</protein>
<proteinExistence type="predicted"/>
<feature type="non-terminal residue" evidence="1">
    <location>
        <position position="1"/>
    </location>
</feature>
<accession>A0ABV0ND07</accession>
<dbReference type="EMBL" id="JAHRIO010032466">
    <property type="protein sequence ID" value="MEQ2169262.1"/>
    <property type="molecule type" value="Genomic_DNA"/>
</dbReference>
<reference evidence="1 2" key="1">
    <citation type="submission" date="2021-06" db="EMBL/GenBank/DDBJ databases">
        <authorList>
            <person name="Palmer J.M."/>
        </authorList>
    </citation>
    <scope>NUCLEOTIDE SEQUENCE [LARGE SCALE GENOMIC DNA]</scope>
    <source>
        <strain evidence="1 2">GA_2019</strain>
        <tissue evidence="1">Muscle</tissue>
    </source>
</reference>
<comment type="caution">
    <text evidence="1">The sequence shown here is derived from an EMBL/GenBank/DDBJ whole genome shotgun (WGS) entry which is preliminary data.</text>
</comment>
<gene>
    <name evidence="1" type="ORF">GOODEAATRI_023271</name>
</gene>
<sequence>VSLQCSQVQTYPAPPAASSAPSSSRWKVLLQWQQQWFPCQRLEQQWFPYAQQLLWLPLCSFLHQSPLLVTCGSKTSPQGSSAAGILVYNYPISEGTLYFDGFKACKNPVCLPILGCLFLS</sequence>
<keyword evidence="2" id="KW-1185">Reference proteome</keyword>
<organism evidence="1 2">
    <name type="scientific">Goodea atripinnis</name>
    <dbReference type="NCBI Taxonomy" id="208336"/>
    <lineage>
        <taxon>Eukaryota</taxon>
        <taxon>Metazoa</taxon>
        <taxon>Chordata</taxon>
        <taxon>Craniata</taxon>
        <taxon>Vertebrata</taxon>
        <taxon>Euteleostomi</taxon>
        <taxon>Actinopterygii</taxon>
        <taxon>Neopterygii</taxon>
        <taxon>Teleostei</taxon>
        <taxon>Neoteleostei</taxon>
        <taxon>Acanthomorphata</taxon>
        <taxon>Ovalentaria</taxon>
        <taxon>Atherinomorphae</taxon>
        <taxon>Cyprinodontiformes</taxon>
        <taxon>Goodeidae</taxon>
        <taxon>Goodea</taxon>
    </lineage>
</organism>